<evidence type="ECO:0000313" key="2">
    <source>
        <dbReference type="EMBL" id="MBD1600143.1"/>
    </source>
</evidence>
<name>A0ABR7Z419_9PSED</name>
<keyword evidence="1" id="KW-0472">Membrane</keyword>
<dbReference type="Proteomes" id="UP000805841">
    <property type="component" value="Unassembled WGS sequence"/>
</dbReference>
<dbReference type="RefSeq" id="WP_190422223.1">
    <property type="nucleotide sequence ID" value="NZ_JAAOCA010000019.1"/>
</dbReference>
<comment type="caution">
    <text evidence="2">The sequence shown here is derived from an EMBL/GenBank/DDBJ whole genome shotgun (WGS) entry which is preliminary data.</text>
</comment>
<accession>A0ABR7Z419</accession>
<keyword evidence="1" id="KW-0812">Transmembrane</keyword>
<evidence type="ECO:0000313" key="3">
    <source>
        <dbReference type="Proteomes" id="UP000805841"/>
    </source>
</evidence>
<reference evidence="2 3" key="1">
    <citation type="journal article" date="2020" name="Insects">
        <title>Bacteria Belonging to Pseudomonas typographi sp. nov. from the Bark Beetle Ips typographus Have Genomic Potential to Aid in the Host Ecology.</title>
        <authorList>
            <person name="Peral-Aranega E."/>
            <person name="Saati-Santamaria Z."/>
            <person name="Kolarik M."/>
            <person name="Rivas R."/>
            <person name="Garcia-Fraile P."/>
        </authorList>
    </citation>
    <scope>NUCLEOTIDE SEQUENCE [LARGE SCALE GENOMIC DNA]</scope>
    <source>
        <strain evidence="2 3">CA3A</strain>
    </source>
</reference>
<evidence type="ECO:0000256" key="1">
    <source>
        <dbReference type="SAM" id="Phobius"/>
    </source>
</evidence>
<proteinExistence type="predicted"/>
<organism evidence="2 3">
    <name type="scientific">Pseudomonas typographi</name>
    <dbReference type="NCBI Taxonomy" id="2715964"/>
    <lineage>
        <taxon>Bacteria</taxon>
        <taxon>Pseudomonadati</taxon>
        <taxon>Pseudomonadota</taxon>
        <taxon>Gammaproteobacteria</taxon>
        <taxon>Pseudomonadales</taxon>
        <taxon>Pseudomonadaceae</taxon>
        <taxon>Pseudomonas</taxon>
    </lineage>
</organism>
<protein>
    <submittedName>
        <fullName evidence="2">Uncharacterized protein</fullName>
    </submittedName>
</protein>
<sequence>MHDNDEQTPEYASRREPVEEDIALQLGTWRFERIGLAVLLLLILLALLGLFSKGPLSNANASSSDGQLSVEYQRFSRNDTEEQLHITLRAAPGQQLAVVLDPALLQAANIEAMHPLPGPSRSQGQGLSIPMLADPQGVAALYLTLRTQGIGLFRCHLQASTGQALTINKFIYP</sequence>
<keyword evidence="3" id="KW-1185">Reference proteome</keyword>
<feature type="transmembrane region" description="Helical" evidence="1">
    <location>
        <begin position="34"/>
        <end position="51"/>
    </location>
</feature>
<dbReference type="EMBL" id="JAAOCA010000019">
    <property type="protein sequence ID" value="MBD1600143.1"/>
    <property type="molecule type" value="Genomic_DNA"/>
</dbReference>
<gene>
    <name evidence="2" type="ORF">HAQ05_15715</name>
</gene>
<keyword evidence="1" id="KW-1133">Transmembrane helix</keyword>